<dbReference type="GO" id="GO:0051056">
    <property type="term" value="P:regulation of small GTPase mediated signal transduction"/>
    <property type="evidence" value="ECO:0007669"/>
    <property type="project" value="InterPro"/>
</dbReference>
<keyword evidence="5" id="KW-1185">Reference proteome</keyword>
<keyword evidence="1" id="KW-0343">GTPase activation</keyword>
<reference evidence="4" key="1">
    <citation type="submission" date="2013-08" db="EMBL/GenBank/DDBJ databases">
        <title>Gene expansion shapes genome architecture in the human pathogen Lichtheimia corymbifera: an evolutionary genomics analysis in the ancient terrestrial Mucorales (Mucoromycotina).</title>
        <authorList>
            <person name="Schwartze V.U."/>
            <person name="Winter S."/>
            <person name="Shelest E."/>
            <person name="Marcet-Houben M."/>
            <person name="Horn F."/>
            <person name="Wehner S."/>
            <person name="Hoffmann K."/>
            <person name="Riege K."/>
            <person name="Sammeth M."/>
            <person name="Nowrousian M."/>
            <person name="Valiante V."/>
            <person name="Linde J."/>
            <person name="Jacobsen I.D."/>
            <person name="Marz M."/>
            <person name="Brakhage A.A."/>
            <person name="Gabaldon T."/>
            <person name="Bocker S."/>
            <person name="Voigt K."/>
        </authorList>
    </citation>
    <scope>NUCLEOTIDE SEQUENCE [LARGE SCALE GENOMIC DNA]</scope>
    <source>
        <strain evidence="4">FSU 9682</strain>
    </source>
</reference>
<gene>
    <name evidence="4" type="ORF">LCOR_02950.1</name>
</gene>
<dbReference type="EMBL" id="CBTN010000009">
    <property type="protein sequence ID" value="CDH51326.1"/>
    <property type="molecule type" value="Genomic_DNA"/>
</dbReference>
<dbReference type="SUPFAM" id="SSF111347">
    <property type="entry name" value="Rap/Ran-GAP"/>
    <property type="match status" value="1"/>
</dbReference>
<feature type="region of interest" description="Disordered" evidence="2">
    <location>
        <begin position="1"/>
        <end position="48"/>
    </location>
</feature>
<sequence length="779" mass="86843">MIEIGTAHHHRDTPPTTTTSTSKHLQSPSPPPRPIRSPPNIPITTIPTSTSTTITCTVLQDNQQQQFKDHNNNTLRAPPVRLVPSASASTRISKKLWSGTIQPQQMNQRNSSPPQSCDTNLSDTTTTTTPIASTTTTKRRLPKFWQQQHATPTTSTDSAKPPSSSFSLRSLKQRAEEGVAKRSLFSQKANPTNDHAAPLNKQQQQQSHVVYRRHASVPAPGCSILNAPSTLEQALSRIRRQYRQQDTTSALENLRHVISLLDRHPYYRKRLASRRERFDSLCEDNLEDTMKELESACKTHPVSHIDMVDPQRFTLELPQCILDDPPPDYTTAWPEHLDTQASWFRHHFVGKPYTTLIRRNEANDNVMVISVVYDDDASSCTCDLYRVIIRSNDSQYAGHYLVESPPSSAMPMAAAQVVYMAQPALDLSEFQELSVETTILTGIEKELLRLDEIDATRHHKFGVLTVQEGQSTEQAWFSNTGLTPNLERLLETIGTRVELRGYQGYTAGLDTRAGESGTISYASRWRNHDVMFHVAALMPLRTNDAQQVHRKRHIGNDIVCLVLVEGNAKFDPSKIRSQFLHIFIVLQPILGTDQWSVQVIRNTNVQTFGPTIPDILGSDQLRDFLLLKMINGKCAAVKSEKFARPSSKARAGILCNIAQMVPPPPSVNSNIPSPSPPSADLTPTPSRSTLLKRGFTRRRRRTSGNGGTTTQPALIPEEDEDEQHGASSTRSRAHNLVSNMIHRGGSGSSSNNNISRSKTYSRRPNAQTSLKRNNTAKTS</sequence>
<dbReference type="STRING" id="1263082.A0A068RQR7"/>
<feature type="region of interest" description="Disordered" evidence="2">
    <location>
        <begin position="98"/>
        <end position="211"/>
    </location>
</feature>
<comment type="caution">
    <text evidence="4">The sequence shown here is derived from an EMBL/GenBank/DDBJ whole genome shotgun (WGS) entry which is preliminary data.</text>
</comment>
<dbReference type="InterPro" id="IPR050989">
    <property type="entry name" value="Rap1_Ran_GAP"/>
</dbReference>
<dbReference type="GO" id="GO:0005737">
    <property type="term" value="C:cytoplasm"/>
    <property type="evidence" value="ECO:0007669"/>
    <property type="project" value="TreeGrafter"/>
</dbReference>
<feature type="domain" description="Rap-GAP" evidence="3">
    <location>
        <begin position="447"/>
        <end position="657"/>
    </location>
</feature>
<feature type="compositionally biased region" description="Polar residues" evidence="2">
    <location>
        <begin position="99"/>
        <end position="123"/>
    </location>
</feature>
<feature type="compositionally biased region" description="Polar residues" evidence="2">
    <location>
        <begin position="184"/>
        <end position="193"/>
    </location>
</feature>
<evidence type="ECO:0000313" key="4">
    <source>
        <dbReference type="EMBL" id="CDH51326.1"/>
    </source>
</evidence>
<evidence type="ECO:0000256" key="1">
    <source>
        <dbReference type="ARBA" id="ARBA00022468"/>
    </source>
</evidence>
<feature type="region of interest" description="Disordered" evidence="2">
    <location>
        <begin position="665"/>
        <end position="779"/>
    </location>
</feature>
<feature type="compositionally biased region" description="Low complexity" evidence="2">
    <location>
        <begin position="748"/>
        <end position="757"/>
    </location>
</feature>
<feature type="compositionally biased region" description="Polar residues" evidence="2">
    <location>
        <begin position="145"/>
        <end position="170"/>
    </location>
</feature>
<accession>A0A068RQR7</accession>
<dbReference type="PANTHER" id="PTHR15711:SF22">
    <property type="entry name" value="RAP-GAP DOMAIN-CONTAINING PROTEIN"/>
    <property type="match status" value="1"/>
</dbReference>
<evidence type="ECO:0000259" key="3">
    <source>
        <dbReference type="PROSITE" id="PS50085"/>
    </source>
</evidence>
<feature type="compositionally biased region" description="Low complexity" evidence="2">
    <location>
        <begin position="124"/>
        <end position="136"/>
    </location>
</feature>
<dbReference type="InterPro" id="IPR000331">
    <property type="entry name" value="Rap/Ran_GAP_dom"/>
</dbReference>
<dbReference type="AlphaFoldDB" id="A0A068RQR7"/>
<feature type="compositionally biased region" description="Polar residues" evidence="2">
    <location>
        <begin position="762"/>
        <end position="779"/>
    </location>
</feature>
<evidence type="ECO:0000256" key="2">
    <source>
        <dbReference type="SAM" id="MobiDB-lite"/>
    </source>
</evidence>
<evidence type="ECO:0000313" key="5">
    <source>
        <dbReference type="Proteomes" id="UP000027586"/>
    </source>
</evidence>
<organism evidence="4 5">
    <name type="scientific">Lichtheimia corymbifera JMRC:FSU:9682</name>
    <dbReference type="NCBI Taxonomy" id="1263082"/>
    <lineage>
        <taxon>Eukaryota</taxon>
        <taxon>Fungi</taxon>
        <taxon>Fungi incertae sedis</taxon>
        <taxon>Mucoromycota</taxon>
        <taxon>Mucoromycotina</taxon>
        <taxon>Mucoromycetes</taxon>
        <taxon>Mucorales</taxon>
        <taxon>Lichtheimiaceae</taxon>
        <taxon>Lichtheimia</taxon>
    </lineage>
</organism>
<protein>
    <submittedName>
        <fullName evidence="4">Signal-induced proliferation-associated 1-likeprotein 2</fullName>
    </submittedName>
</protein>
<proteinExistence type="predicted"/>
<name>A0A068RQR7_9FUNG</name>
<dbReference type="Gene3D" id="3.40.50.11210">
    <property type="entry name" value="Rap/Ran-GAP"/>
    <property type="match status" value="1"/>
</dbReference>
<dbReference type="InterPro" id="IPR035974">
    <property type="entry name" value="Rap/Ran-GAP_sf"/>
</dbReference>
<dbReference type="Pfam" id="PF02145">
    <property type="entry name" value="Rap_GAP"/>
    <property type="match status" value="1"/>
</dbReference>
<dbReference type="PANTHER" id="PTHR15711">
    <property type="entry name" value="RAP GTPASE-ACTIVATING PROTEIN"/>
    <property type="match status" value="1"/>
</dbReference>
<dbReference type="OrthoDB" id="2499658at2759"/>
<dbReference type="VEuPathDB" id="FungiDB:LCOR_02950.1"/>
<dbReference type="Proteomes" id="UP000027586">
    <property type="component" value="Unassembled WGS sequence"/>
</dbReference>
<dbReference type="PROSITE" id="PS50085">
    <property type="entry name" value="RAPGAP"/>
    <property type="match status" value="1"/>
</dbReference>
<feature type="compositionally biased region" description="Pro residues" evidence="2">
    <location>
        <begin position="28"/>
        <end position="41"/>
    </location>
</feature>
<dbReference type="GO" id="GO:0005096">
    <property type="term" value="F:GTPase activator activity"/>
    <property type="evidence" value="ECO:0007669"/>
    <property type="project" value="UniProtKB-KW"/>
</dbReference>